<dbReference type="Proteomes" id="UP000012174">
    <property type="component" value="Unassembled WGS sequence"/>
</dbReference>
<dbReference type="PANTHER" id="PTHR42080">
    <property type="entry name" value="SRR1 DOMAIN-CONTAINING PROTEIN"/>
    <property type="match status" value="1"/>
</dbReference>
<keyword evidence="3" id="KW-1185">Reference proteome</keyword>
<evidence type="ECO:0000259" key="1">
    <source>
        <dbReference type="Pfam" id="PF07985"/>
    </source>
</evidence>
<dbReference type="HOGENOM" id="CLU_943431_0_0_1"/>
<dbReference type="eggNOG" id="ENOG502SF95">
    <property type="taxonomic scope" value="Eukaryota"/>
</dbReference>
<name>M7TKQ3_EUTLA</name>
<dbReference type="Pfam" id="PF07985">
    <property type="entry name" value="SRR1"/>
    <property type="match status" value="1"/>
</dbReference>
<protein>
    <recommendedName>
        <fullName evidence="1">SRR1-like domain-containing protein</fullName>
    </recommendedName>
</protein>
<feature type="domain" description="SRR1-like" evidence="1">
    <location>
        <begin position="102"/>
        <end position="261"/>
    </location>
</feature>
<dbReference type="EMBL" id="KB706464">
    <property type="protein sequence ID" value="EMR67305.1"/>
    <property type="molecule type" value="Genomic_DNA"/>
</dbReference>
<sequence length="295" mass="33795">MDEMWLREAPDREALLAKSHDDPSRRLAVIQRANWLVQATDNERFRESRDVKHLQWKPRNNGVYSSYDLNFVFNKFTQAKKMWDESKDCDELKHTIETLVDAGKLQNVKKIACFGLGQFFHDIKGELRDHRLTSQSWRCMGQHAAALTIANVLHSKQGGEKVALFAQDPAYFEHDKAVLRHFGFKIMDGSHGVQEGFVEVDERTFVMCVNFGDRVQQVVCETSRPAAMIDAGHLGELVSGPEARKTSDVQTDHHVHDLTKEEKDHWCQVVCAGGEMPLRRHRVLSVSSLYVLREP</sequence>
<gene>
    <name evidence="2" type="ORF">UCREL1_5698</name>
</gene>
<accession>M7TKQ3</accession>
<reference evidence="3" key="1">
    <citation type="journal article" date="2013" name="Genome Announc.">
        <title>Draft genome sequence of the grapevine dieback fungus Eutypa lata UCR-EL1.</title>
        <authorList>
            <person name="Blanco-Ulate B."/>
            <person name="Rolshausen P.E."/>
            <person name="Cantu D."/>
        </authorList>
    </citation>
    <scope>NUCLEOTIDE SEQUENCE [LARGE SCALE GENOMIC DNA]</scope>
    <source>
        <strain evidence="3">UCR-EL1</strain>
    </source>
</reference>
<evidence type="ECO:0000313" key="2">
    <source>
        <dbReference type="EMBL" id="EMR67305.1"/>
    </source>
</evidence>
<evidence type="ECO:0000313" key="3">
    <source>
        <dbReference type="Proteomes" id="UP000012174"/>
    </source>
</evidence>
<dbReference type="OrthoDB" id="4779227at2759"/>
<dbReference type="KEGG" id="ela:UCREL1_5698"/>
<dbReference type="InterPro" id="IPR012942">
    <property type="entry name" value="SRR1-like"/>
</dbReference>
<dbReference type="PANTHER" id="PTHR42080:SF3">
    <property type="entry name" value="SRR1-LIKE DOMAIN-CONTAINING PROTEIN"/>
    <property type="match status" value="1"/>
</dbReference>
<dbReference type="AlphaFoldDB" id="M7TKQ3"/>
<organism evidence="2 3">
    <name type="scientific">Eutypa lata (strain UCR-EL1)</name>
    <name type="common">Grapevine dieback disease fungus</name>
    <name type="synonym">Eutypa armeniacae</name>
    <dbReference type="NCBI Taxonomy" id="1287681"/>
    <lineage>
        <taxon>Eukaryota</taxon>
        <taxon>Fungi</taxon>
        <taxon>Dikarya</taxon>
        <taxon>Ascomycota</taxon>
        <taxon>Pezizomycotina</taxon>
        <taxon>Sordariomycetes</taxon>
        <taxon>Xylariomycetidae</taxon>
        <taxon>Xylariales</taxon>
        <taxon>Diatrypaceae</taxon>
        <taxon>Eutypa</taxon>
    </lineage>
</organism>
<proteinExistence type="predicted"/>